<dbReference type="GO" id="GO:0008757">
    <property type="term" value="F:S-adenosylmethionine-dependent methyltransferase activity"/>
    <property type="evidence" value="ECO:0007669"/>
    <property type="project" value="InterPro"/>
</dbReference>
<dbReference type="SUPFAM" id="SSF53335">
    <property type="entry name" value="S-adenosyl-L-methionine-dependent methyltransferases"/>
    <property type="match status" value="1"/>
</dbReference>
<keyword evidence="1" id="KW-0732">Signal</keyword>
<dbReference type="InterPro" id="IPR012901">
    <property type="entry name" value="CARME"/>
</dbReference>
<dbReference type="Proteomes" id="UP000053617">
    <property type="component" value="Unassembled WGS sequence"/>
</dbReference>
<dbReference type="SMART" id="SM01296">
    <property type="entry name" value="N2227"/>
    <property type="match status" value="1"/>
</dbReference>
<dbReference type="AlphaFoldDB" id="A0A0D2FBS7"/>
<dbReference type="PROSITE" id="PS51257">
    <property type="entry name" value="PROKAR_LIPOPROTEIN"/>
    <property type="match status" value="1"/>
</dbReference>
<protein>
    <recommendedName>
        <fullName evidence="4">Carnosine N-methyltransferase</fullName>
    </recommendedName>
</protein>
<name>A0A0D2FBS7_9EURO</name>
<dbReference type="PANTHER" id="PTHR12303">
    <property type="entry name" value="CARNOSINE N-METHYLTRANSFERASE"/>
    <property type="match status" value="1"/>
</dbReference>
<keyword evidence="3" id="KW-1185">Reference proteome</keyword>
<dbReference type="STRING" id="1442369.A0A0D2FBS7"/>
<proteinExistence type="predicted"/>
<evidence type="ECO:0000313" key="3">
    <source>
        <dbReference type="Proteomes" id="UP000053617"/>
    </source>
</evidence>
<dbReference type="Gene3D" id="3.40.50.150">
    <property type="entry name" value="Vaccinia Virus protein VP39"/>
    <property type="match status" value="1"/>
</dbReference>
<dbReference type="InterPro" id="IPR029063">
    <property type="entry name" value="SAM-dependent_MTases_sf"/>
</dbReference>
<dbReference type="RefSeq" id="XP_013266673.1">
    <property type="nucleotide sequence ID" value="XM_013411219.1"/>
</dbReference>
<dbReference type="VEuPathDB" id="FungiDB:Z518_11275"/>
<dbReference type="Pfam" id="PF07942">
    <property type="entry name" value="CARME"/>
    <property type="match status" value="1"/>
</dbReference>
<feature type="chain" id="PRO_5002241796" description="Carnosine N-methyltransferase" evidence="1">
    <location>
        <begin position="25"/>
        <end position="460"/>
    </location>
</feature>
<evidence type="ECO:0000313" key="2">
    <source>
        <dbReference type="EMBL" id="KIW99536.1"/>
    </source>
</evidence>
<dbReference type="EMBL" id="KN847486">
    <property type="protein sequence ID" value="KIW99536.1"/>
    <property type="molecule type" value="Genomic_DNA"/>
</dbReference>
<dbReference type="GeneID" id="25299346"/>
<sequence>MKWSFLWFSLSLVAFHWATFGACAQHPPDEAQICDSALHLPLTVYETHINFLTISHRVSNPSSHLERHEKERSALLSRLRSGKNDVRSKKRPRYFMLKALYGLQRYEETNQGELKRLQSLYESISKVQRKFIESKLNYTTKFDKCKSLFSSNNQLVRSIVENAFRYYEISNDELDSFASSVEKTEKPDRISISQALKHVVRDWSQDGYHEWIESYRCIIETLKIFFPDHAPTGTARLAKSPLKILLPGSGLNRLAHEISKIGRNSFEVTANEFSPYMNIVYRYLTTITTPSSLYLYPYLDNWSHQPSLSEQQRGVHFPDTLPSMSDVLLVEGDFTHVFSGSEWAASQDVLITHFFLDTARNVLSYVNTIRRVLKPGGVWINFGPLLWSYNTQLKLSLEEIVTISEAVGFDFLETNDSFGPKTLGHLPVRSIHAPYGFNQRALTENAYKAQFWVAQKKTWS</sequence>
<gene>
    <name evidence="2" type="ORF">Z518_11275</name>
</gene>
<reference evidence="2 3" key="1">
    <citation type="submission" date="2015-01" db="EMBL/GenBank/DDBJ databases">
        <title>The Genome Sequence of Rhinocladiella mackenzie CBS 650.93.</title>
        <authorList>
            <consortium name="The Broad Institute Genomics Platform"/>
            <person name="Cuomo C."/>
            <person name="de Hoog S."/>
            <person name="Gorbushina A."/>
            <person name="Stielow B."/>
            <person name="Teixiera M."/>
            <person name="Abouelleil A."/>
            <person name="Chapman S.B."/>
            <person name="Priest M."/>
            <person name="Young S.K."/>
            <person name="Wortman J."/>
            <person name="Nusbaum C."/>
            <person name="Birren B."/>
        </authorList>
    </citation>
    <scope>NUCLEOTIDE SEQUENCE [LARGE SCALE GENOMIC DNA]</scope>
    <source>
        <strain evidence="2 3">CBS 650.93</strain>
    </source>
</reference>
<evidence type="ECO:0000256" key="1">
    <source>
        <dbReference type="SAM" id="SignalP"/>
    </source>
</evidence>
<organism evidence="2 3">
    <name type="scientific">Rhinocladiella mackenziei CBS 650.93</name>
    <dbReference type="NCBI Taxonomy" id="1442369"/>
    <lineage>
        <taxon>Eukaryota</taxon>
        <taxon>Fungi</taxon>
        <taxon>Dikarya</taxon>
        <taxon>Ascomycota</taxon>
        <taxon>Pezizomycotina</taxon>
        <taxon>Eurotiomycetes</taxon>
        <taxon>Chaetothyriomycetidae</taxon>
        <taxon>Chaetothyriales</taxon>
        <taxon>Herpotrichiellaceae</taxon>
        <taxon>Rhinocladiella</taxon>
    </lineage>
</organism>
<dbReference type="PANTHER" id="PTHR12303:SF13">
    <property type="match status" value="1"/>
</dbReference>
<dbReference type="OrthoDB" id="4158463at2759"/>
<evidence type="ECO:0008006" key="4">
    <source>
        <dbReference type="Google" id="ProtNLM"/>
    </source>
</evidence>
<accession>A0A0D2FBS7</accession>
<feature type="signal peptide" evidence="1">
    <location>
        <begin position="1"/>
        <end position="24"/>
    </location>
</feature>
<dbReference type="HOGENOM" id="CLU_030612_2_0_1"/>